<keyword evidence="3" id="KW-1185">Reference proteome</keyword>
<organism evidence="2 4">
    <name type="scientific">Verticillium longisporum</name>
    <name type="common">Verticillium dahliae var. longisporum</name>
    <dbReference type="NCBI Taxonomy" id="100787"/>
    <lineage>
        <taxon>Eukaryota</taxon>
        <taxon>Fungi</taxon>
        <taxon>Dikarya</taxon>
        <taxon>Ascomycota</taxon>
        <taxon>Pezizomycotina</taxon>
        <taxon>Sordariomycetes</taxon>
        <taxon>Hypocreomycetidae</taxon>
        <taxon>Glomerellales</taxon>
        <taxon>Plectosphaerellaceae</taxon>
        <taxon>Verticillium</taxon>
    </lineage>
</organism>
<dbReference type="EMBL" id="CVQI01022448">
    <property type="protein sequence ID" value="CRK30095.1"/>
    <property type="molecule type" value="Genomic_DNA"/>
</dbReference>
<reference evidence="3 4" key="1">
    <citation type="submission" date="2015-05" db="EMBL/GenBank/DDBJ databases">
        <authorList>
            <person name="Fogelqvist Johan"/>
        </authorList>
    </citation>
    <scope>NUCLEOTIDE SEQUENCE [LARGE SCALE GENOMIC DNA]</scope>
    <source>
        <strain evidence="1">VL1</strain>
        <strain evidence="2">VL2</strain>
    </source>
</reference>
<evidence type="ECO:0008006" key="5">
    <source>
        <dbReference type="Google" id="ProtNLM"/>
    </source>
</evidence>
<accession>A0A0G4M801</accession>
<evidence type="ECO:0000313" key="2">
    <source>
        <dbReference type="EMBL" id="CRK30095.1"/>
    </source>
</evidence>
<protein>
    <recommendedName>
        <fullName evidence="5">Peptide hydrolase</fullName>
    </recommendedName>
</protein>
<evidence type="ECO:0000313" key="1">
    <source>
        <dbReference type="EMBL" id="CRK21320.1"/>
    </source>
</evidence>
<feature type="non-terminal residue" evidence="2">
    <location>
        <position position="1"/>
    </location>
</feature>
<gene>
    <name evidence="1" type="ORF">BN1708_017863</name>
    <name evidence="2" type="ORF">BN1723_018410</name>
</gene>
<evidence type="ECO:0000313" key="4">
    <source>
        <dbReference type="Proteomes" id="UP000045706"/>
    </source>
</evidence>
<dbReference type="STRING" id="100787.A0A0G4M801"/>
<evidence type="ECO:0000313" key="3">
    <source>
        <dbReference type="Proteomes" id="UP000044602"/>
    </source>
</evidence>
<dbReference type="Proteomes" id="UP000045706">
    <property type="component" value="Unassembled WGS sequence"/>
</dbReference>
<feature type="non-terminal residue" evidence="2">
    <location>
        <position position="99"/>
    </location>
</feature>
<sequence>LFTGAEVPKTEEEQRLFGGEAGVAYDVNYHKAGDTVDNLNKEAYLLNTKSIANSVAKYALSFESLGPVDMNQRRWAADRAQFTKREGAHEHTHSGPCGG</sequence>
<proteinExistence type="predicted"/>
<dbReference type="Proteomes" id="UP000044602">
    <property type="component" value="Unassembled WGS sequence"/>
</dbReference>
<dbReference type="SUPFAM" id="SSF53187">
    <property type="entry name" value="Zn-dependent exopeptidases"/>
    <property type="match status" value="1"/>
</dbReference>
<dbReference type="Gene3D" id="3.40.630.10">
    <property type="entry name" value="Zn peptidases"/>
    <property type="match status" value="1"/>
</dbReference>
<dbReference type="AlphaFoldDB" id="A0A0G4M801"/>
<dbReference type="EMBL" id="CVQH01012547">
    <property type="protein sequence ID" value="CRK21320.1"/>
    <property type="molecule type" value="Genomic_DNA"/>
</dbReference>
<name>A0A0G4M801_VERLO</name>